<evidence type="ECO:0000259" key="3">
    <source>
        <dbReference type="PROSITE" id="PS50157"/>
    </source>
</evidence>
<keyword evidence="5" id="KW-1185">Reference proteome</keyword>
<accession>A0A6A7C238</accession>
<reference evidence="4" key="1">
    <citation type="journal article" date="2020" name="Stud. Mycol.">
        <title>101 Dothideomycetes genomes: a test case for predicting lifestyles and emergence of pathogens.</title>
        <authorList>
            <person name="Haridas S."/>
            <person name="Albert R."/>
            <person name="Binder M."/>
            <person name="Bloem J."/>
            <person name="Labutti K."/>
            <person name="Salamov A."/>
            <person name="Andreopoulos B."/>
            <person name="Baker S."/>
            <person name="Barry K."/>
            <person name="Bills G."/>
            <person name="Bluhm B."/>
            <person name="Cannon C."/>
            <person name="Castanera R."/>
            <person name="Culley D."/>
            <person name="Daum C."/>
            <person name="Ezra D."/>
            <person name="Gonzalez J."/>
            <person name="Henrissat B."/>
            <person name="Kuo A."/>
            <person name="Liang C."/>
            <person name="Lipzen A."/>
            <person name="Lutzoni F."/>
            <person name="Magnuson J."/>
            <person name="Mondo S."/>
            <person name="Nolan M."/>
            <person name="Ohm R."/>
            <person name="Pangilinan J."/>
            <person name="Park H.-J."/>
            <person name="Ramirez L."/>
            <person name="Alfaro M."/>
            <person name="Sun H."/>
            <person name="Tritt A."/>
            <person name="Yoshinaga Y."/>
            <person name="Zwiers L.-H."/>
            <person name="Turgeon B."/>
            <person name="Goodwin S."/>
            <person name="Spatafora J."/>
            <person name="Crous P."/>
            <person name="Grigoriev I."/>
        </authorList>
    </citation>
    <scope>NUCLEOTIDE SEQUENCE</scope>
    <source>
        <strain evidence="4">CBS 480.64</strain>
    </source>
</reference>
<dbReference type="AlphaFoldDB" id="A0A6A7C238"/>
<feature type="compositionally biased region" description="Polar residues" evidence="2">
    <location>
        <begin position="270"/>
        <end position="284"/>
    </location>
</feature>
<dbReference type="GO" id="GO:0008270">
    <property type="term" value="F:zinc ion binding"/>
    <property type="evidence" value="ECO:0007669"/>
    <property type="project" value="UniProtKB-KW"/>
</dbReference>
<keyword evidence="1" id="KW-0863">Zinc-finger</keyword>
<organism evidence="4 5">
    <name type="scientific">Piedraia hortae CBS 480.64</name>
    <dbReference type="NCBI Taxonomy" id="1314780"/>
    <lineage>
        <taxon>Eukaryota</taxon>
        <taxon>Fungi</taxon>
        <taxon>Dikarya</taxon>
        <taxon>Ascomycota</taxon>
        <taxon>Pezizomycotina</taxon>
        <taxon>Dothideomycetes</taxon>
        <taxon>Dothideomycetidae</taxon>
        <taxon>Capnodiales</taxon>
        <taxon>Piedraiaceae</taxon>
        <taxon>Piedraia</taxon>
    </lineage>
</organism>
<evidence type="ECO:0000313" key="5">
    <source>
        <dbReference type="Proteomes" id="UP000799421"/>
    </source>
</evidence>
<name>A0A6A7C238_9PEZI</name>
<dbReference type="SMART" id="SM00355">
    <property type="entry name" value="ZnF_C2H2"/>
    <property type="match status" value="1"/>
</dbReference>
<sequence length="660" mass="73820">MTPEYFCSICDRRFLHRSSVNRHQKGKHPDRPEELAFARVVEDSGQLSTGQDSFSTTLPTPRGFWQPKLATLSQSRSSQMASFMAATSPKVYMDPIDAPTRHFASAPLSEHTFNEDRTTTRKTPSFPRNPAMTPPFKLSMDARPTFQDNMKTSQSFHFNPGDGLQGNESYQRQLELAEWFRESDAAHMDYYRRNSDFMIHPQLGVLPVNPEAFEKKVLGELKNMFIRAGFRTSSPPNDVDVNRGTPAADQTPVSKAPVDGTGLENPVVDQGNSQSTTNKSGRASGNHFTVVEMADPQDDVTSTFDTGFNGIMMDVIQQQSSTVEYSPSAQRDCAAPATYQEQLPAPAALGTRFVNITVADWESRSTNDRPPTIEEIVSASRSMAPTATSIPAWTHSFELPTGPACAITSCPVAPEFNYHPNPDFILNIHNNSRITTWNTDLRDATPIKAALPAMELGLREIACYLPTHMEMIPELNLRFRAHGIGDKFMARIALYHRGRLTHESVERVYNKMRRQHRKNYETYHGPDSGFMVPAIKNALMRPENYHGGLTRYHVGHILARHKDYNNLGTYPLAAMARGVTIAPSGEDRGILTQVIEYATLHEPMATVKDIGRIVKEQKFTMPLESQDRTVDWDDLAAQRAKNDLETFDELQRAGCLAPGP</sequence>
<evidence type="ECO:0000313" key="4">
    <source>
        <dbReference type="EMBL" id="KAF2861079.1"/>
    </source>
</evidence>
<evidence type="ECO:0000256" key="1">
    <source>
        <dbReference type="PROSITE-ProRule" id="PRU00042"/>
    </source>
</evidence>
<proteinExistence type="predicted"/>
<feature type="region of interest" description="Disordered" evidence="2">
    <location>
        <begin position="112"/>
        <end position="135"/>
    </location>
</feature>
<dbReference type="PROSITE" id="PS00028">
    <property type="entry name" value="ZINC_FINGER_C2H2_1"/>
    <property type="match status" value="1"/>
</dbReference>
<protein>
    <recommendedName>
        <fullName evidence="3">C2H2-type domain-containing protein</fullName>
    </recommendedName>
</protein>
<keyword evidence="1" id="KW-0862">Zinc</keyword>
<dbReference type="OrthoDB" id="3796227at2759"/>
<dbReference type="InterPro" id="IPR013087">
    <property type="entry name" value="Znf_C2H2_type"/>
</dbReference>
<feature type="domain" description="C2H2-type" evidence="3">
    <location>
        <begin position="5"/>
        <end position="33"/>
    </location>
</feature>
<gene>
    <name evidence="4" type="ORF">K470DRAFT_263916</name>
</gene>
<keyword evidence="1" id="KW-0479">Metal-binding</keyword>
<feature type="region of interest" description="Disordered" evidence="2">
    <location>
        <begin position="234"/>
        <end position="284"/>
    </location>
</feature>
<evidence type="ECO:0000256" key="2">
    <source>
        <dbReference type="SAM" id="MobiDB-lite"/>
    </source>
</evidence>
<dbReference type="Proteomes" id="UP000799421">
    <property type="component" value="Unassembled WGS sequence"/>
</dbReference>
<dbReference type="PROSITE" id="PS50157">
    <property type="entry name" value="ZINC_FINGER_C2H2_2"/>
    <property type="match status" value="1"/>
</dbReference>
<dbReference type="EMBL" id="MU005975">
    <property type="protein sequence ID" value="KAF2861079.1"/>
    <property type="molecule type" value="Genomic_DNA"/>
</dbReference>